<dbReference type="EC" id="6.1.1.20" evidence="15"/>
<evidence type="ECO:0000256" key="9">
    <source>
        <dbReference type="ARBA" id="ARBA00022840"/>
    </source>
</evidence>
<dbReference type="Pfam" id="PF03147">
    <property type="entry name" value="FDX-ACB"/>
    <property type="match status" value="1"/>
</dbReference>
<dbReference type="HAMAP" id="MF_00283">
    <property type="entry name" value="Phe_tRNA_synth_beta1"/>
    <property type="match status" value="1"/>
</dbReference>
<comment type="catalytic activity">
    <reaction evidence="14 15">
        <text>tRNA(Phe) + L-phenylalanine + ATP = L-phenylalanyl-tRNA(Phe) + AMP + diphosphate + H(+)</text>
        <dbReference type="Rhea" id="RHEA:19413"/>
        <dbReference type="Rhea" id="RHEA-COMP:9668"/>
        <dbReference type="Rhea" id="RHEA-COMP:9699"/>
        <dbReference type="ChEBI" id="CHEBI:15378"/>
        <dbReference type="ChEBI" id="CHEBI:30616"/>
        <dbReference type="ChEBI" id="CHEBI:33019"/>
        <dbReference type="ChEBI" id="CHEBI:58095"/>
        <dbReference type="ChEBI" id="CHEBI:78442"/>
        <dbReference type="ChEBI" id="CHEBI:78531"/>
        <dbReference type="ChEBI" id="CHEBI:456215"/>
        <dbReference type="EC" id="6.1.1.20"/>
    </reaction>
</comment>
<feature type="binding site" evidence="15">
    <location>
        <position position="472"/>
    </location>
    <ligand>
        <name>Mg(2+)</name>
        <dbReference type="ChEBI" id="CHEBI:18420"/>
        <note>shared with alpha subunit</note>
    </ligand>
</feature>
<feature type="binding site" evidence="15">
    <location>
        <position position="473"/>
    </location>
    <ligand>
        <name>Mg(2+)</name>
        <dbReference type="ChEBI" id="CHEBI:18420"/>
        <note>shared with alpha subunit</note>
    </ligand>
</feature>
<dbReference type="InterPro" id="IPR002547">
    <property type="entry name" value="tRNA-bd_dom"/>
</dbReference>
<feature type="binding site" evidence="15">
    <location>
        <position position="463"/>
    </location>
    <ligand>
        <name>Mg(2+)</name>
        <dbReference type="ChEBI" id="CHEBI:18420"/>
        <note>shared with alpha subunit</note>
    </ligand>
</feature>
<dbReference type="GO" id="GO:0009328">
    <property type="term" value="C:phenylalanine-tRNA ligase complex"/>
    <property type="evidence" value="ECO:0007669"/>
    <property type="project" value="TreeGrafter"/>
</dbReference>
<comment type="similarity">
    <text evidence="2 15">Belongs to the phenylalanyl-tRNA synthetase beta subunit family. Type 1 subfamily.</text>
</comment>
<comment type="caution">
    <text evidence="20">The sequence shown here is derived from an EMBL/GenBank/DDBJ whole genome shotgun (WGS) entry which is preliminary data.</text>
</comment>
<evidence type="ECO:0000259" key="17">
    <source>
        <dbReference type="PROSITE" id="PS50886"/>
    </source>
</evidence>
<keyword evidence="12 15" id="KW-0648">Protein biosynthesis</keyword>
<dbReference type="FunFam" id="3.50.40.10:FF:000001">
    <property type="entry name" value="Phenylalanine--tRNA ligase beta subunit"/>
    <property type="match status" value="1"/>
</dbReference>
<dbReference type="Pfam" id="PF03484">
    <property type="entry name" value="B5"/>
    <property type="match status" value="1"/>
</dbReference>
<dbReference type="FunFam" id="3.30.930.10:FF:000022">
    <property type="entry name" value="Phenylalanine--tRNA ligase beta subunit"/>
    <property type="match status" value="1"/>
</dbReference>
<dbReference type="InterPro" id="IPR005146">
    <property type="entry name" value="B3/B4_tRNA-bd"/>
</dbReference>
<dbReference type="Gene3D" id="3.30.930.10">
    <property type="entry name" value="Bira Bifunctional Protein, Domain 2"/>
    <property type="match status" value="1"/>
</dbReference>
<keyword evidence="13 15" id="KW-0030">Aminoacyl-tRNA synthetase</keyword>
<keyword evidence="8 15" id="KW-0547">Nucleotide-binding</keyword>
<feature type="domain" description="TRNA-binding" evidence="17">
    <location>
        <begin position="40"/>
        <end position="155"/>
    </location>
</feature>
<evidence type="ECO:0000259" key="18">
    <source>
        <dbReference type="PROSITE" id="PS51447"/>
    </source>
</evidence>
<comment type="cofactor">
    <cofactor evidence="15">
        <name>Mg(2+)</name>
        <dbReference type="ChEBI" id="CHEBI:18420"/>
    </cofactor>
    <text evidence="15">Binds 2 magnesium ions per tetramer.</text>
</comment>
<evidence type="ECO:0000256" key="8">
    <source>
        <dbReference type="ARBA" id="ARBA00022741"/>
    </source>
</evidence>
<dbReference type="GO" id="GO:0140096">
    <property type="term" value="F:catalytic activity, acting on a protein"/>
    <property type="evidence" value="ECO:0007669"/>
    <property type="project" value="UniProtKB-ARBA"/>
</dbReference>
<evidence type="ECO:0000256" key="16">
    <source>
        <dbReference type="PROSITE-ProRule" id="PRU00209"/>
    </source>
</evidence>
<dbReference type="NCBIfam" id="TIGR00472">
    <property type="entry name" value="pheT_bact"/>
    <property type="match status" value="1"/>
</dbReference>
<dbReference type="PANTHER" id="PTHR10947:SF0">
    <property type="entry name" value="PHENYLALANINE--TRNA LIGASE BETA SUBUNIT"/>
    <property type="match status" value="1"/>
</dbReference>
<dbReference type="Gene3D" id="2.40.50.140">
    <property type="entry name" value="Nucleic acid-binding proteins"/>
    <property type="match status" value="1"/>
</dbReference>
<dbReference type="AlphaFoldDB" id="A0A927BY12"/>
<dbReference type="SMART" id="SM00896">
    <property type="entry name" value="FDX-ACB"/>
    <property type="match status" value="1"/>
</dbReference>
<dbReference type="GO" id="GO:0000287">
    <property type="term" value="F:magnesium ion binding"/>
    <property type="evidence" value="ECO:0007669"/>
    <property type="project" value="UniProtKB-UniRule"/>
</dbReference>
<evidence type="ECO:0000256" key="4">
    <source>
        <dbReference type="ARBA" id="ARBA00022490"/>
    </source>
</evidence>
<dbReference type="NCBIfam" id="NF045760">
    <property type="entry name" value="YtpR"/>
    <property type="match status" value="1"/>
</dbReference>
<evidence type="ECO:0000256" key="13">
    <source>
        <dbReference type="ARBA" id="ARBA00023146"/>
    </source>
</evidence>
<evidence type="ECO:0000256" key="6">
    <source>
        <dbReference type="ARBA" id="ARBA00022598"/>
    </source>
</evidence>
<dbReference type="Pfam" id="PF03483">
    <property type="entry name" value="B3_4"/>
    <property type="match status" value="1"/>
</dbReference>
<name>A0A927BY12_9BACL</name>
<dbReference type="SMART" id="SM00873">
    <property type="entry name" value="B3_4"/>
    <property type="match status" value="1"/>
</dbReference>
<dbReference type="InterPro" id="IPR004532">
    <property type="entry name" value="Phe-tRNA-ligase_IIc_bsu_bact"/>
</dbReference>
<evidence type="ECO:0000313" key="21">
    <source>
        <dbReference type="Proteomes" id="UP000621560"/>
    </source>
</evidence>
<dbReference type="GO" id="GO:0000049">
    <property type="term" value="F:tRNA binding"/>
    <property type="evidence" value="ECO:0007669"/>
    <property type="project" value="UniProtKB-UniRule"/>
</dbReference>
<dbReference type="PROSITE" id="PS51483">
    <property type="entry name" value="B5"/>
    <property type="match status" value="1"/>
</dbReference>
<evidence type="ECO:0000256" key="5">
    <source>
        <dbReference type="ARBA" id="ARBA00022555"/>
    </source>
</evidence>
<dbReference type="InterPro" id="IPR033714">
    <property type="entry name" value="tRNA_bind_bactPheRS"/>
</dbReference>
<evidence type="ECO:0000256" key="11">
    <source>
        <dbReference type="ARBA" id="ARBA00022884"/>
    </source>
</evidence>
<feature type="domain" description="B5" evidence="19">
    <location>
        <begin position="409"/>
        <end position="485"/>
    </location>
</feature>
<dbReference type="InterPro" id="IPR005147">
    <property type="entry name" value="tRNA_synthase_B5-dom"/>
</dbReference>
<keyword evidence="11 16" id="KW-0694">RNA-binding</keyword>
<dbReference type="Proteomes" id="UP000621560">
    <property type="component" value="Unassembled WGS sequence"/>
</dbReference>
<dbReference type="SMART" id="SM00874">
    <property type="entry name" value="B5"/>
    <property type="match status" value="1"/>
</dbReference>
<dbReference type="SUPFAM" id="SSF50249">
    <property type="entry name" value="Nucleic acid-binding proteins"/>
    <property type="match status" value="1"/>
</dbReference>
<keyword evidence="6 15" id="KW-0436">Ligase</keyword>
<comment type="subcellular location">
    <subcellularLocation>
        <location evidence="1 15">Cytoplasm</location>
    </subcellularLocation>
</comment>
<keyword evidence="10 15" id="KW-0460">Magnesium</keyword>
<dbReference type="InterPro" id="IPR036690">
    <property type="entry name" value="Fdx_antiC-bd_sf"/>
</dbReference>
<dbReference type="InterPro" id="IPR012340">
    <property type="entry name" value="NA-bd_OB-fold"/>
</dbReference>
<evidence type="ECO:0000256" key="15">
    <source>
        <dbReference type="HAMAP-Rule" id="MF_00283"/>
    </source>
</evidence>
<dbReference type="Gene3D" id="3.30.56.10">
    <property type="match status" value="2"/>
</dbReference>
<evidence type="ECO:0000256" key="12">
    <source>
        <dbReference type="ARBA" id="ARBA00022917"/>
    </source>
</evidence>
<gene>
    <name evidence="15" type="primary">pheT</name>
    <name evidence="20" type="ORF">IDH44_24990</name>
</gene>
<accession>A0A927BY12</accession>
<dbReference type="InterPro" id="IPR020825">
    <property type="entry name" value="Phe-tRNA_synthase-like_B3/B4"/>
</dbReference>
<dbReference type="Pfam" id="PF01588">
    <property type="entry name" value="tRNA_bind"/>
    <property type="match status" value="1"/>
</dbReference>
<dbReference type="GO" id="GO:0016740">
    <property type="term" value="F:transferase activity"/>
    <property type="evidence" value="ECO:0007669"/>
    <property type="project" value="UniProtKB-ARBA"/>
</dbReference>
<feature type="domain" description="FDX-ACB" evidence="18">
    <location>
        <begin position="718"/>
        <end position="811"/>
    </location>
</feature>
<dbReference type="FunFam" id="2.40.50.140:FF:000045">
    <property type="entry name" value="Phenylalanine--tRNA ligase beta subunit"/>
    <property type="match status" value="1"/>
</dbReference>
<keyword evidence="7 15" id="KW-0479">Metal-binding</keyword>
<evidence type="ECO:0000313" key="20">
    <source>
        <dbReference type="EMBL" id="MBD2848452.1"/>
    </source>
</evidence>
<organism evidence="20 21">
    <name type="scientific">Paenibacillus sabuli</name>
    <dbReference type="NCBI Taxonomy" id="2772509"/>
    <lineage>
        <taxon>Bacteria</taxon>
        <taxon>Bacillati</taxon>
        <taxon>Bacillota</taxon>
        <taxon>Bacilli</taxon>
        <taxon>Bacillales</taxon>
        <taxon>Paenibacillaceae</taxon>
        <taxon>Paenibacillus</taxon>
    </lineage>
</organism>
<feature type="binding site" evidence="15">
    <location>
        <position position="469"/>
    </location>
    <ligand>
        <name>Mg(2+)</name>
        <dbReference type="ChEBI" id="CHEBI:18420"/>
        <note>shared with alpha subunit</note>
    </ligand>
</feature>
<keyword evidence="21" id="KW-1185">Reference proteome</keyword>
<dbReference type="PANTHER" id="PTHR10947">
    <property type="entry name" value="PHENYLALANYL-TRNA SYNTHETASE BETA CHAIN AND LEUCINE-RICH REPEAT-CONTAINING PROTEIN 47"/>
    <property type="match status" value="1"/>
</dbReference>
<evidence type="ECO:0000256" key="3">
    <source>
        <dbReference type="ARBA" id="ARBA00011209"/>
    </source>
</evidence>
<proteinExistence type="inferred from homology"/>
<dbReference type="SUPFAM" id="SSF54991">
    <property type="entry name" value="Anticodon-binding domain of PheRS"/>
    <property type="match status" value="1"/>
</dbReference>
<dbReference type="SUPFAM" id="SSF56037">
    <property type="entry name" value="PheT/TilS domain"/>
    <property type="match status" value="1"/>
</dbReference>
<dbReference type="InterPro" id="IPR009061">
    <property type="entry name" value="DNA-bd_dom_put_sf"/>
</dbReference>
<dbReference type="PROSITE" id="PS51447">
    <property type="entry name" value="FDX_ACB"/>
    <property type="match status" value="1"/>
</dbReference>
<dbReference type="EMBL" id="JACXIZ010000067">
    <property type="protein sequence ID" value="MBD2848452.1"/>
    <property type="molecule type" value="Genomic_DNA"/>
</dbReference>
<dbReference type="InterPro" id="IPR045060">
    <property type="entry name" value="Phe-tRNA-ligase_IIc_bsu"/>
</dbReference>
<dbReference type="Gene3D" id="3.50.40.10">
    <property type="entry name" value="Phenylalanyl-trna Synthetase, Chain B, domain 3"/>
    <property type="match status" value="1"/>
</dbReference>
<keyword evidence="5 16" id="KW-0820">tRNA-binding</keyword>
<evidence type="ECO:0000256" key="7">
    <source>
        <dbReference type="ARBA" id="ARBA00022723"/>
    </source>
</evidence>
<dbReference type="InterPro" id="IPR041616">
    <property type="entry name" value="PheRS_beta_core"/>
</dbReference>
<reference evidence="20" key="1">
    <citation type="submission" date="2020-09" db="EMBL/GenBank/DDBJ databases">
        <title>A novel bacterium of genus Paenibacillus, isolated from South China Sea.</title>
        <authorList>
            <person name="Huang H."/>
            <person name="Mo K."/>
            <person name="Hu Y."/>
        </authorList>
    </citation>
    <scope>NUCLEOTIDE SEQUENCE</scope>
    <source>
        <strain evidence="20">IB182496</strain>
    </source>
</reference>
<dbReference type="Pfam" id="PF17759">
    <property type="entry name" value="tRNA_synthFbeta"/>
    <property type="match status" value="1"/>
</dbReference>
<dbReference type="RefSeq" id="WP_190921551.1">
    <property type="nucleotide sequence ID" value="NZ_JACXIZ010000067.1"/>
</dbReference>
<evidence type="ECO:0000256" key="1">
    <source>
        <dbReference type="ARBA" id="ARBA00004496"/>
    </source>
</evidence>
<dbReference type="FunFam" id="3.30.70.380:FF:000001">
    <property type="entry name" value="Phenylalanine--tRNA ligase beta subunit"/>
    <property type="match status" value="1"/>
</dbReference>
<dbReference type="InterPro" id="IPR045864">
    <property type="entry name" value="aa-tRNA-synth_II/BPL/LPL"/>
</dbReference>
<evidence type="ECO:0000259" key="19">
    <source>
        <dbReference type="PROSITE" id="PS51483"/>
    </source>
</evidence>
<dbReference type="SUPFAM" id="SSF46955">
    <property type="entry name" value="Putative DNA-binding domain"/>
    <property type="match status" value="1"/>
</dbReference>
<evidence type="ECO:0000256" key="14">
    <source>
        <dbReference type="ARBA" id="ARBA00049255"/>
    </source>
</evidence>
<evidence type="ECO:0000256" key="10">
    <source>
        <dbReference type="ARBA" id="ARBA00022842"/>
    </source>
</evidence>
<dbReference type="GO" id="GO:0004826">
    <property type="term" value="F:phenylalanine-tRNA ligase activity"/>
    <property type="evidence" value="ECO:0007669"/>
    <property type="project" value="UniProtKB-UniRule"/>
</dbReference>
<dbReference type="CDD" id="cd00769">
    <property type="entry name" value="PheRS_beta_core"/>
    <property type="match status" value="1"/>
</dbReference>
<dbReference type="CDD" id="cd02796">
    <property type="entry name" value="tRNA_bind_bactPheRS"/>
    <property type="match status" value="1"/>
</dbReference>
<dbReference type="SUPFAM" id="SSF55681">
    <property type="entry name" value="Class II aaRS and biotin synthetases"/>
    <property type="match status" value="1"/>
</dbReference>
<dbReference type="GO" id="GO:0006432">
    <property type="term" value="P:phenylalanyl-tRNA aminoacylation"/>
    <property type="evidence" value="ECO:0007669"/>
    <property type="project" value="UniProtKB-UniRule"/>
</dbReference>
<keyword evidence="9 15" id="KW-0067">ATP-binding</keyword>
<dbReference type="Gene3D" id="3.30.70.380">
    <property type="entry name" value="Ferrodoxin-fold anticodon-binding domain"/>
    <property type="match status" value="1"/>
</dbReference>
<keyword evidence="4 15" id="KW-0963">Cytoplasm</keyword>
<comment type="subunit">
    <text evidence="3 15">Tetramer of two alpha and two beta subunits.</text>
</comment>
<dbReference type="GO" id="GO:0005524">
    <property type="term" value="F:ATP binding"/>
    <property type="evidence" value="ECO:0007669"/>
    <property type="project" value="UniProtKB-UniRule"/>
</dbReference>
<sequence length="812" mass="87076">MNVSYQWLKEYIALDGLSPEELAEKLTRGGIEVDGAQPRGGALELVTVGFVKAKRKHPDADKLNVCTVDVGGPEELQIVCGAPNVDAGQLVPVAQVGAKLPGGLKIKRAKLRGVESLGMICSAKELGINDKLLPKEQQEGILVLPEGSEIGSPIAELLGLDDVVLELDLTPNRSDCLSLLGVAYELGALTGHPVRLPETAVHAASEQASERVAVGIAAQEACPHYAARYIKGVRVAPSPQWLQNRLIAAGVRPINNIVDITNYVLLEYGQPLHAFDADTVKGGRLDVRYAQPGERLTTLDGQARKLEAHMLVVADGERPVALAGVMGGADTEVTGGTVNIVLESACFDGAVVRRTSRELGLRSESSVRFEKQVDPARVIPALDRAASLMAELAGGLVADGIVQAGEPCIEPVTVQASLARINGLLGTTLSNLEVKTILGRLDFRYTLLEGDIYEVQVPSRRGDIALDVDVIEEIARLHGYDNIPTTPIEGATTPGGLSVAQRIRRALRQRMTGAGLHEAITYSFTSPARTALLPELAGDATPVRLAMPMSEERSVLRTGLVPGLLELAVYNRNRSAERVAVFEIGSVYLTDEATLTRQPQEKPRLAGLLTGARPAAWNAKPAAPDFYTAKGLVDAALELLGLADKAVYEPAAPQHMHPGRTAAVLLETERGRERVGYVGQLHPDEQRTHDLEDTYVFELELEPLCDAADFGIVYRQLPRYPSSRRDLAVVVDSGVAAGSLKASIAATAGAWLESVEVFDVYTGERLGAGKKSVALALVYRHPERTLTDEEIAELQERVVGELAHSFDAHLRA</sequence>
<dbReference type="PROSITE" id="PS50886">
    <property type="entry name" value="TRBD"/>
    <property type="match status" value="1"/>
</dbReference>
<evidence type="ECO:0000256" key="2">
    <source>
        <dbReference type="ARBA" id="ARBA00008653"/>
    </source>
</evidence>
<dbReference type="InterPro" id="IPR005121">
    <property type="entry name" value="Fdx_antiC-bd"/>
</dbReference>
<protein>
    <recommendedName>
        <fullName evidence="15">Phenylalanine--tRNA ligase beta subunit</fullName>
        <ecNumber evidence="15">6.1.1.20</ecNumber>
    </recommendedName>
    <alternativeName>
        <fullName evidence="15">Phenylalanyl-tRNA synthetase beta subunit</fullName>
        <shortName evidence="15">PheRS</shortName>
    </alternativeName>
</protein>